<dbReference type="AlphaFoldDB" id="D5G7L7"/>
<evidence type="ECO:0000256" key="4">
    <source>
        <dbReference type="ARBA" id="ARBA00023163"/>
    </source>
</evidence>
<dbReference type="InParanoid" id="D5G7L7"/>
<dbReference type="PANTHER" id="PTHR31668">
    <property type="entry name" value="GLUCOSE TRANSPORT TRANSCRIPTION REGULATOR RGT1-RELATED-RELATED"/>
    <property type="match status" value="1"/>
</dbReference>
<keyword evidence="4" id="KW-0804">Transcription</keyword>
<evidence type="ECO:0000256" key="5">
    <source>
        <dbReference type="ARBA" id="ARBA00023242"/>
    </source>
</evidence>
<evidence type="ECO:0000313" key="8">
    <source>
        <dbReference type="Proteomes" id="UP000006911"/>
    </source>
</evidence>
<dbReference type="InterPro" id="IPR007219">
    <property type="entry name" value="XnlR_reg_dom"/>
</dbReference>
<dbReference type="SMART" id="SM00906">
    <property type="entry name" value="Fungal_trans"/>
    <property type="match status" value="1"/>
</dbReference>
<dbReference type="OMA" id="HMTHPVL"/>
<dbReference type="GO" id="GO:0003677">
    <property type="term" value="F:DNA binding"/>
    <property type="evidence" value="ECO:0007669"/>
    <property type="project" value="UniProtKB-KW"/>
</dbReference>
<accession>D5G7L7</accession>
<proteinExistence type="predicted"/>
<feature type="domain" description="Xylanolytic transcriptional activator regulatory" evidence="6">
    <location>
        <begin position="99"/>
        <end position="171"/>
    </location>
</feature>
<reference evidence="7 8" key="1">
    <citation type="journal article" date="2010" name="Nature">
        <title>Perigord black truffle genome uncovers evolutionary origins and mechanisms of symbiosis.</title>
        <authorList>
            <person name="Martin F."/>
            <person name="Kohler A."/>
            <person name="Murat C."/>
            <person name="Balestrini R."/>
            <person name="Coutinho P.M."/>
            <person name="Jaillon O."/>
            <person name="Montanini B."/>
            <person name="Morin E."/>
            <person name="Noel B."/>
            <person name="Percudani R."/>
            <person name="Porcel B."/>
            <person name="Rubini A."/>
            <person name="Amicucci A."/>
            <person name="Amselem J."/>
            <person name="Anthouard V."/>
            <person name="Arcioni S."/>
            <person name="Artiguenave F."/>
            <person name="Aury J.M."/>
            <person name="Ballario P."/>
            <person name="Bolchi A."/>
            <person name="Brenna A."/>
            <person name="Brun A."/>
            <person name="Buee M."/>
            <person name="Cantarel B."/>
            <person name="Chevalier G."/>
            <person name="Couloux A."/>
            <person name="Da Silva C."/>
            <person name="Denoeud F."/>
            <person name="Duplessis S."/>
            <person name="Ghignone S."/>
            <person name="Hilselberger B."/>
            <person name="Iotti M."/>
            <person name="Marcais B."/>
            <person name="Mello A."/>
            <person name="Miranda M."/>
            <person name="Pacioni G."/>
            <person name="Quesneville H."/>
            <person name="Riccioni C."/>
            <person name="Ruotolo R."/>
            <person name="Splivallo R."/>
            <person name="Stocchi V."/>
            <person name="Tisserant E."/>
            <person name="Viscomi A.R."/>
            <person name="Zambonelli A."/>
            <person name="Zampieri E."/>
            <person name="Henrissat B."/>
            <person name="Lebrun M.H."/>
            <person name="Paolocci F."/>
            <person name="Bonfante P."/>
            <person name="Ottonello S."/>
            <person name="Wincker P."/>
        </authorList>
    </citation>
    <scope>NUCLEOTIDE SEQUENCE [LARGE SCALE GENOMIC DNA]</scope>
    <source>
        <strain evidence="7 8">Mel28</strain>
    </source>
</reference>
<keyword evidence="2" id="KW-0805">Transcription regulation</keyword>
<protein>
    <submittedName>
        <fullName evidence="7">(Perigord truffle) hypothetical protein</fullName>
    </submittedName>
</protein>
<gene>
    <name evidence="7" type="ORF">GSTUM_00004613001</name>
</gene>
<evidence type="ECO:0000259" key="6">
    <source>
        <dbReference type="SMART" id="SM00906"/>
    </source>
</evidence>
<dbReference type="InterPro" id="IPR050797">
    <property type="entry name" value="Carb_Metab_Trans_Reg"/>
</dbReference>
<dbReference type="EMBL" id="FN430031">
    <property type="protein sequence ID" value="CAZ80510.1"/>
    <property type="molecule type" value="Genomic_DNA"/>
</dbReference>
<name>D5G7L7_TUBMM</name>
<dbReference type="RefSeq" id="XP_002836319.1">
    <property type="nucleotide sequence ID" value="XM_002836273.1"/>
</dbReference>
<keyword evidence="3" id="KW-0238">DNA-binding</keyword>
<dbReference type="GO" id="GO:0006351">
    <property type="term" value="P:DNA-templated transcription"/>
    <property type="evidence" value="ECO:0007669"/>
    <property type="project" value="InterPro"/>
</dbReference>
<dbReference type="CDD" id="cd12148">
    <property type="entry name" value="fungal_TF_MHR"/>
    <property type="match status" value="1"/>
</dbReference>
<dbReference type="GeneID" id="9186989"/>
<organism evidence="7 8">
    <name type="scientific">Tuber melanosporum (strain Mel28)</name>
    <name type="common">Perigord black truffle</name>
    <dbReference type="NCBI Taxonomy" id="656061"/>
    <lineage>
        <taxon>Eukaryota</taxon>
        <taxon>Fungi</taxon>
        <taxon>Dikarya</taxon>
        <taxon>Ascomycota</taxon>
        <taxon>Pezizomycotina</taxon>
        <taxon>Pezizomycetes</taxon>
        <taxon>Pezizales</taxon>
        <taxon>Tuberaceae</taxon>
        <taxon>Tuber</taxon>
    </lineage>
</organism>
<dbReference type="KEGG" id="tml:GSTUM_00004613001"/>
<evidence type="ECO:0000256" key="1">
    <source>
        <dbReference type="ARBA" id="ARBA00022723"/>
    </source>
</evidence>
<evidence type="ECO:0000256" key="3">
    <source>
        <dbReference type="ARBA" id="ARBA00023125"/>
    </source>
</evidence>
<evidence type="ECO:0000256" key="2">
    <source>
        <dbReference type="ARBA" id="ARBA00023015"/>
    </source>
</evidence>
<dbReference type="Proteomes" id="UP000006911">
    <property type="component" value="Unassembled WGS sequence"/>
</dbReference>
<keyword evidence="5" id="KW-0539">Nucleus</keyword>
<evidence type="ECO:0000313" key="7">
    <source>
        <dbReference type="EMBL" id="CAZ80510.1"/>
    </source>
</evidence>
<sequence>MGPPQPNFESDVERFKAFLANCIPIIAPKDLSHDSSILLNYCARLLTTLCSESGPNFDVDELKKSLETYMLTKSPFKTPAIQNVQALMLLALLVDKEGYGMKFTTAVRMACSLGWNLQPGDVEEGGESTYVRNLWWALVIQDIWLYLYSGIPMVIRYKDFAVPRPTTTAPPLFTHLLTLSEILRSIIRPTSLAELTPSLAPTPYQALEVWEYSLPHTQTQVRTPSPPTGTMPDKFMSPESVMQLLHATVLALLILDNPSNQIARSNPEVRLSRALGLHLEFPNVFRRFGMLKRCATICAIAMVSLGRGAELGEWERVVGEEVWGKVVEKGQSGGGWSVVWEIGM</sequence>
<keyword evidence="8" id="KW-1185">Reference proteome</keyword>
<dbReference type="PANTHER" id="PTHR31668:SF26">
    <property type="entry name" value="GLUCOSE TRANSPORT TRANSCRIPTION REGULATOR RGT1-RELATED"/>
    <property type="match status" value="1"/>
</dbReference>
<dbReference type="HOGENOM" id="CLU_806961_0_0_1"/>
<keyword evidence="1" id="KW-0479">Metal-binding</keyword>
<dbReference type="eggNOG" id="ENOG502SQX5">
    <property type="taxonomic scope" value="Eukaryota"/>
</dbReference>
<dbReference type="GO" id="GO:0008270">
    <property type="term" value="F:zinc ion binding"/>
    <property type="evidence" value="ECO:0007669"/>
    <property type="project" value="InterPro"/>
</dbReference>